<keyword evidence="2" id="KW-1185">Reference proteome</keyword>
<organism evidence="1 2">
    <name type="scientific">Bradyrhizobium cajani</name>
    <dbReference type="NCBI Taxonomy" id="1928661"/>
    <lineage>
        <taxon>Bacteria</taxon>
        <taxon>Pseudomonadati</taxon>
        <taxon>Pseudomonadota</taxon>
        <taxon>Alphaproteobacteria</taxon>
        <taxon>Hyphomicrobiales</taxon>
        <taxon>Nitrobacteraceae</taxon>
        <taxon>Bradyrhizobium</taxon>
    </lineage>
</organism>
<dbReference type="Proteomes" id="UP000449969">
    <property type="component" value="Unassembled WGS sequence"/>
</dbReference>
<dbReference type="InterPro" id="IPR045384">
    <property type="entry name" value="DUF6527"/>
</dbReference>
<name>A0A844T5L3_9BRAD</name>
<dbReference type="EMBL" id="WQNE01000006">
    <property type="protein sequence ID" value="MVT73526.1"/>
    <property type="molecule type" value="Genomic_DNA"/>
</dbReference>
<dbReference type="OrthoDB" id="8256264at2"/>
<gene>
    <name evidence="1" type="ORF">GPL20_10555</name>
</gene>
<evidence type="ECO:0000313" key="1">
    <source>
        <dbReference type="EMBL" id="MVT73526.1"/>
    </source>
</evidence>
<reference evidence="1 2" key="1">
    <citation type="submission" date="2019-12" db="EMBL/GenBank/DDBJ databases">
        <title>Draft genome sequences Bradyrhizobium cajani AMBPC1010, Bradyrhizobium pachyrhizi AMBPC1040 and Bradyrhizobium yuanmingense ALSPC3051, three plant growth promoting strains isolated from nodules of Cajanus cajan L. in Dominican Republic.</title>
        <authorList>
            <person name="Flores-Felix J.D."/>
            <person name="Araujo J."/>
            <person name="Diaz-Alcantara C."/>
            <person name="Gonzalez-Andres F."/>
            <person name="Velazquez E."/>
        </authorList>
    </citation>
    <scope>NUCLEOTIDE SEQUENCE [LARGE SCALE GENOMIC DNA]</scope>
    <source>
        <strain evidence="1 2">1010</strain>
    </source>
</reference>
<dbReference type="RefSeq" id="WP_157329485.1">
    <property type="nucleotide sequence ID" value="NZ_JANADL010000005.1"/>
</dbReference>
<sequence length="118" mass="13831">MKNLITWFWNFWLYLWSLRPWSHRRHEISTIVHVGSRSELPDKLGRTLYIVGDPAKWAILQCPCGCGDTIDVNLMKSRNPVWRFSVANGKPSFHPSLWVPAEKCGAHFWIRDGKIIWV</sequence>
<dbReference type="AlphaFoldDB" id="A0A844T5L3"/>
<evidence type="ECO:0000313" key="2">
    <source>
        <dbReference type="Proteomes" id="UP000449969"/>
    </source>
</evidence>
<proteinExistence type="predicted"/>
<dbReference type="Pfam" id="PF20137">
    <property type="entry name" value="BubE"/>
    <property type="match status" value="1"/>
</dbReference>
<accession>A0A844T5L3</accession>
<comment type="caution">
    <text evidence="1">The sequence shown here is derived from an EMBL/GenBank/DDBJ whole genome shotgun (WGS) entry which is preliminary data.</text>
</comment>
<protein>
    <submittedName>
        <fullName evidence="1">Uncharacterized protein</fullName>
    </submittedName>
</protein>